<evidence type="ECO:0000256" key="4">
    <source>
        <dbReference type="SAM" id="Phobius"/>
    </source>
</evidence>
<sequence length="145" mass="14844">MMNMNTKNQKGFTLIELMIVVAIIGILAAIALPAYQNYTQKAKFTEVTNATAAAKTAVEICAQTVDATLAACTENKNGIPKKITAAASVVGVDIQANGVIVATASGDSKITKADGSAATYTLTPKADATTGQVTWSAACDPSTLC</sequence>
<dbReference type="Gene3D" id="3.30.700.10">
    <property type="entry name" value="Glycoprotein, Type 4 Pilin"/>
    <property type="match status" value="1"/>
</dbReference>
<dbReference type="RefSeq" id="WP_061095698.1">
    <property type="nucleotide sequence ID" value="NZ_CP014323.1"/>
</dbReference>
<protein>
    <submittedName>
        <fullName evidence="5">Methylation site containing protein</fullName>
    </submittedName>
</protein>
<dbReference type="EMBL" id="CP014323">
    <property type="protein sequence ID" value="AMJ99373.1"/>
    <property type="molecule type" value="Genomic_DNA"/>
</dbReference>
<keyword evidence="3" id="KW-0281">Fimbrium</keyword>
<keyword evidence="4" id="KW-0472">Membrane</keyword>
<dbReference type="PANTHER" id="PTHR30093">
    <property type="entry name" value="GENERAL SECRETION PATHWAY PROTEIN G"/>
    <property type="match status" value="1"/>
</dbReference>
<gene>
    <name evidence="5" type="ORF">AVL55_15155</name>
</gene>
<proteinExistence type="inferred from homology"/>
<keyword evidence="4" id="KW-1133">Transmembrane helix</keyword>
<dbReference type="InterPro" id="IPR045584">
    <property type="entry name" value="Pilin-like"/>
</dbReference>
<dbReference type="Pfam" id="PF00114">
    <property type="entry name" value="Pilin"/>
    <property type="match status" value="1"/>
</dbReference>
<dbReference type="Proteomes" id="UP000063991">
    <property type="component" value="Chromosome"/>
</dbReference>
<dbReference type="AlphaFoldDB" id="A0A126Q291"/>
<feature type="transmembrane region" description="Helical" evidence="4">
    <location>
        <begin position="12"/>
        <end position="35"/>
    </location>
</feature>
<dbReference type="Pfam" id="PF07963">
    <property type="entry name" value="N_methyl"/>
    <property type="match status" value="1"/>
</dbReference>
<dbReference type="GO" id="GO:0043107">
    <property type="term" value="P:type IV pilus-dependent motility"/>
    <property type="evidence" value="ECO:0007669"/>
    <property type="project" value="TreeGrafter"/>
</dbReference>
<dbReference type="GO" id="GO:0044096">
    <property type="term" value="C:type IV pilus"/>
    <property type="evidence" value="ECO:0007669"/>
    <property type="project" value="TreeGrafter"/>
</dbReference>
<evidence type="ECO:0000256" key="2">
    <source>
        <dbReference type="ARBA" id="ARBA00022481"/>
    </source>
</evidence>
<evidence type="ECO:0000256" key="1">
    <source>
        <dbReference type="ARBA" id="ARBA00005233"/>
    </source>
</evidence>
<comment type="similarity">
    <text evidence="1 3">Belongs to the N-Me-Phe pilin family.</text>
</comment>
<dbReference type="PANTHER" id="PTHR30093:SF34">
    <property type="entry name" value="PREPILIN PEPTIDASE-DEPENDENT PROTEIN D"/>
    <property type="match status" value="1"/>
</dbReference>
<reference evidence="5 6" key="1">
    <citation type="submission" date="2015-12" db="EMBL/GenBank/DDBJ databases">
        <authorList>
            <person name="Shamseldin A."/>
            <person name="Moawad H."/>
            <person name="Abd El-Rahim W.M."/>
            <person name="Sadowsky M.J."/>
        </authorList>
    </citation>
    <scope>NUCLEOTIDE SEQUENCE [LARGE SCALE GENOMIC DNA]</scope>
    <source>
        <strain evidence="5 6">D7</strain>
    </source>
</reference>
<keyword evidence="2" id="KW-0488">Methylation</keyword>
<name>A0A126Q291_ALTMA</name>
<dbReference type="InterPro" id="IPR001082">
    <property type="entry name" value="Pilin"/>
</dbReference>
<keyword evidence="4" id="KW-0812">Transmembrane</keyword>
<evidence type="ECO:0000313" key="6">
    <source>
        <dbReference type="Proteomes" id="UP000063991"/>
    </source>
</evidence>
<dbReference type="SUPFAM" id="SSF54523">
    <property type="entry name" value="Pili subunits"/>
    <property type="match status" value="1"/>
</dbReference>
<dbReference type="GO" id="GO:0007155">
    <property type="term" value="P:cell adhesion"/>
    <property type="evidence" value="ECO:0007669"/>
    <property type="project" value="InterPro"/>
</dbReference>
<organism evidence="5 6">
    <name type="scientific">Alteromonas macleodii</name>
    <name type="common">Pseudoalteromonas macleodii</name>
    <dbReference type="NCBI Taxonomy" id="28108"/>
    <lineage>
        <taxon>Bacteria</taxon>
        <taxon>Pseudomonadati</taxon>
        <taxon>Pseudomonadota</taxon>
        <taxon>Gammaproteobacteria</taxon>
        <taxon>Alteromonadales</taxon>
        <taxon>Alteromonadaceae</taxon>
        <taxon>Alteromonas/Salinimonas group</taxon>
        <taxon>Alteromonas</taxon>
    </lineage>
</organism>
<dbReference type="NCBIfam" id="TIGR02532">
    <property type="entry name" value="IV_pilin_GFxxxE"/>
    <property type="match status" value="1"/>
</dbReference>
<dbReference type="InterPro" id="IPR012902">
    <property type="entry name" value="N_methyl_site"/>
</dbReference>
<accession>A0A126Q291</accession>
<evidence type="ECO:0000256" key="3">
    <source>
        <dbReference type="RuleBase" id="RU000389"/>
    </source>
</evidence>
<evidence type="ECO:0000313" key="5">
    <source>
        <dbReference type="EMBL" id="AMJ99373.1"/>
    </source>
</evidence>
<dbReference type="PROSITE" id="PS00409">
    <property type="entry name" value="PROKAR_NTER_METHYL"/>
    <property type="match status" value="1"/>
</dbReference>